<feature type="region of interest" description="Disordered" evidence="1">
    <location>
        <begin position="66"/>
        <end position="121"/>
    </location>
</feature>
<dbReference type="Proteomes" id="UP000465302">
    <property type="component" value="Unassembled WGS sequence"/>
</dbReference>
<dbReference type="Proteomes" id="UP000220914">
    <property type="component" value="Unassembled WGS sequence"/>
</dbReference>
<sequence length="121" mass="12121">MNTSTRTHAIGSRAPKLLSAGLSSAAVAFGFTAFVASAAPLVWDIEAYDECMGKTVRDANQCCVDSGGVPTDEPLEDGKGQKCSSPPAELSVGDPQPVPGPKLPPGVVLAPGSLPTAVGTG</sequence>
<evidence type="ECO:0000256" key="1">
    <source>
        <dbReference type="SAM" id="MobiDB-lite"/>
    </source>
</evidence>
<reference evidence="3 6" key="2">
    <citation type="journal article" date="2019" name="Emerg. Microbes Infect.">
        <title>Comprehensive subspecies identification of 175 nontuberculous mycobacteria species based on 7547 genomic profiles.</title>
        <authorList>
            <person name="Matsumoto Y."/>
            <person name="Kinjo T."/>
            <person name="Motooka D."/>
            <person name="Nabeya D."/>
            <person name="Jung N."/>
            <person name="Uechi K."/>
            <person name="Horii T."/>
            <person name="Iida T."/>
            <person name="Fujita J."/>
            <person name="Nakamura S."/>
        </authorList>
    </citation>
    <scope>NUCLEOTIDE SEQUENCE [LARGE SCALE GENOMIC DNA]</scope>
    <source>
        <strain evidence="3 6">JCM 6377</strain>
    </source>
</reference>
<dbReference type="EMBL" id="PDCP01000057">
    <property type="protein sequence ID" value="PEG34745.1"/>
    <property type="molecule type" value="Genomic_DNA"/>
</dbReference>
<reference evidence="4 5" key="1">
    <citation type="submission" date="2017-10" db="EMBL/GenBank/DDBJ databases">
        <title>The new phylogeny of genus Mycobacterium.</title>
        <authorList>
            <person name="Tortoli E."/>
            <person name="Trovato A."/>
            <person name="Cirillo D.M."/>
        </authorList>
    </citation>
    <scope>NUCLEOTIDE SEQUENCE [LARGE SCALE GENOMIC DNA]</scope>
    <source>
        <strain evidence="4 5">CCUG37673</strain>
    </source>
</reference>
<keyword evidence="5" id="KW-1185">Reference proteome</keyword>
<evidence type="ECO:0000313" key="6">
    <source>
        <dbReference type="Proteomes" id="UP000465302"/>
    </source>
</evidence>
<gene>
    <name evidence="4" type="ORF">CQY20_24335</name>
    <name evidence="3" type="ORF">MAGR_18750</name>
</gene>
<feature type="signal peptide" evidence="2">
    <location>
        <begin position="1"/>
        <end position="38"/>
    </location>
</feature>
<evidence type="ECO:0000313" key="3">
    <source>
        <dbReference type="EMBL" id="GFG50434.1"/>
    </source>
</evidence>
<keyword evidence="2" id="KW-0732">Signal</keyword>
<evidence type="ECO:0000256" key="2">
    <source>
        <dbReference type="SAM" id="SignalP"/>
    </source>
</evidence>
<proteinExistence type="predicted"/>
<reference evidence="3" key="3">
    <citation type="submission" date="2020-02" db="EMBL/GenBank/DDBJ databases">
        <authorList>
            <person name="Matsumoto Y."/>
            <person name="Motooka D."/>
            <person name="Nakamura S."/>
        </authorList>
    </citation>
    <scope>NUCLEOTIDE SEQUENCE</scope>
    <source>
        <strain evidence="3">JCM 6377</strain>
    </source>
</reference>
<protein>
    <recommendedName>
        <fullName evidence="7">Intersectin-EH binding protein Ibp1</fullName>
    </recommendedName>
</protein>
<dbReference type="AlphaFoldDB" id="A0A2A7MSQ0"/>
<evidence type="ECO:0008006" key="7">
    <source>
        <dbReference type="Google" id="ProtNLM"/>
    </source>
</evidence>
<dbReference type="EMBL" id="BLKS01000001">
    <property type="protein sequence ID" value="GFG50434.1"/>
    <property type="molecule type" value="Genomic_DNA"/>
</dbReference>
<evidence type="ECO:0000313" key="5">
    <source>
        <dbReference type="Proteomes" id="UP000220914"/>
    </source>
</evidence>
<dbReference type="RefSeq" id="WP_097942643.1">
    <property type="nucleotide sequence ID" value="NZ_BLKS01000001.1"/>
</dbReference>
<name>A0A2A7MSQ0_MYCAG</name>
<organism evidence="4 5">
    <name type="scientific">Mycolicibacterium agri</name>
    <name type="common">Mycobacterium agri</name>
    <dbReference type="NCBI Taxonomy" id="36811"/>
    <lineage>
        <taxon>Bacteria</taxon>
        <taxon>Bacillati</taxon>
        <taxon>Actinomycetota</taxon>
        <taxon>Actinomycetes</taxon>
        <taxon>Mycobacteriales</taxon>
        <taxon>Mycobacteriaceae</taxon>
        <taxon>Mycolicibacterium</taxon>
    </lineage>
</organism>
<accession>A0A2A7MSQ0</accession>
<feature type="chain" id="PRO_5036315580" description="Intersectin-EH binding protein Ibp1" evidence="2">
    <location>
        <begin position="39"/>
        <end position="121"/>
    </location>
</feature>
<evidence type="ECO:0000313" key="4">
    <source>
        <dbReference type="EMBL" id="PEG34745.1"/>
    </source>
</evidence>
<comment type="caution">
    <text evidence="4">The sequence shown here is derived from an EMBL/GenBank/DDBJ whole genome shotgun (WGS) entry which is preliminary data.</text>
</comment>
<dbReference type="OrthoDB" id="4635405at2"/>